<proteinExistence type="predicted"/>
<organism evidence="1 2">
    <name type="scientific">Daphnia magna</name>
    <dbReference type="NCBI Taxonomy" id="35525"/>
    <lineage>
        <taxon>Eukaryota</taxon>
        <taxon>Metazoa</taxon>
        <taxon>Ecdysozoa</taxon>
        <taxon>Arthropoda</taxon>
        <taxon>Crustacea</taxon>
        <taxon>Branchiopoda</taxon>
        <taxon>Diplostraca</taxon>
        <taxon>Cladocera</taxon>
        <taxon>Anomopoda</taxon>
        <taxon>Daphniidae</taxon>
        <taxon>Daphnia</taxon>
    </lineage>
</organism>
<sequence>MNERLGPTPRNRRAISAIYGVKSQKKCRLVHCSLYKGRGHGMEIEHMTRESMVEAQPSKLKVWGQLQN</sequence>
<evidence type="ECO:0000313" key="1">
    <source>
        <dbReference type="EMBL" id="KAK4016176.1"/>
    </source>
</evidence>
<evidence type="ECO:0000313" key="2">
    <source>
        <dbReference type="Proteomes" id="UP001234178"/>
    </source>
</evidence>
<gene>
    <name evidence="1" type="ORF">OUZ56_031133</name>
</gene>
<accession>A0ABQ9ZTC6</accession>
<reference evidence="1 2" key="1">
    <citation type="journal article" date="2023" name="Nucleic Acids Res.">
        <title>The hologenome of Daphnia magna reveals possible DNA methylation and microbiome-mediated evolution of the host genome.</title>
        <authorList>
            <person name="Chaturvedi A."/>
            <person name="Li X."/>
            <person name="Dhandapani V."/>
            <person name="Marshall H."/>
            <person name="Kissane S."/>
            <person name="Cuenca-Cambronero M."/>
            <person name="Asole G."/>
            <person name="Calvet F."/>
            <person name="Ruiz-Romero M."/>
            <person name="Marangio P."/>
            <person name="Guigo R."/>
            <person name="Rago D."/>
            <person name="Mirbahai L."/>
            <person name="Eastwood N."/>
            <person name="Colbourne J.K."/>
            <person name="Zhou J."/>
            <person name="Mallon E."/>
            <person name="Orsini L."/>
        </authorList>
    </citation>
    <scope>NUCLEOTIDE SEQUENCE [LARGE SCALE GENOMIC DNA]</scope>
    <source>
        <strain evidence="1">LRV0_1</strain>
    </source>
</reference>
<dbReference type="Proteomes" id="UP001234178">
    <property type="component" value="Unassembled WGS sequence"/>
</dbReference>
<keyword evidence="2" id="KW-1185">Reference proteome</keyword>
<comment type="caution">
    <text evidence="1">The sequence shown here is derived from an EMBL/GenBank/DDBJ whole genome shotgun (WGS) entry which is preliminary data.</text>
</comment>
<dbReference type="EMBL" id="JAOYFB010000005">
    <property type="protein sequence ID" value="KAK4016176.1"/>
    <property type="molecule type" value="Genomic_DNA"/>
</dbReference>
<name>A0ABQ9ZTC6_9CRUS</name>
<protein>
    <submittedName>
        <fullName evidence="1">Uncharacterized protein</fullName>
    </submittedName>
</protein>